<organism evidence="4">
    <name type="scientific">Thermomicrobium roseum</name>
    <dbReference type="NCBI Taxonomy" id="500"/>
    <lineage>
        <taxon>Bacteria</taxon>
        <taxon>Pseudomonadati</taxon>
        <taxon>Thermomicrobiota</taxon>
        <taxon>Thermomicrobia</taxon>
        <taxon>Thermomicrobiales</taxon>
        <taxon>Thermomicrobiaceae</taxon>
        <taxon>Thermomicrobium</taxon>
    </lineage>
</organism>
<comment type="similarity">
    <text evidence="1">Belongs to the 'GDXG' lipolytic enzyme family.</text>
</comment>
<dbReference type="PANTHER" id="PTHR48081:SF30">
    <property type="entry name" value="ACETYL-HYDROLASE LIPR-RELATED"/>
    <property type="match status" value="1"/>
</dbReference>
<dbReference type="PANTHER" id="PTHR48081">
    <property type="entry name" value="AB HYDROLASE SUPERFAMILY PROTEIN C4A8.06C"/>
    <property type="match status" value="1"/>
</dbReference>
<sequence>MCTQTVSHHCHDFMLLVVQDQAGASSERRAAMRGNTSLTVPRSPRSIVELLGTELSLPEARSMIERARRISRLPPGTRREVWNVGGVRCEWLLPEQADSSWVLVYLHGGGFVLGRTALHVGLAATLGHLCAARVLLIDYRLAPEHPYPAALEDVTLVYRALLAAGWAPHRIAIAGDSAGGNLTLATLLSLRDAGHPLPAAAACLSPVVDLADSEERSRRGRDRWLRPEVVTLFNEAYLNGQDPRHPLISPVYGDLRGLPPLVIHAGGEELLREDAERLATAAWAAGVQVELAIYPGMWHVWQLSLELPEAQESLRRIARFLRQHVWAEV</sequence>
<feature type="domain" description="Alpha/beta hydrolase fold-3" evidence="3">
    <location>
        <begin position="103"/>
        <end position="302"/>
    </location>
</feature>
<dbReference type="InterPro" id="IPR029058">
    <property type="entry name" value="AB_hydrolase_fold"/>
</dbReference>
<accession>A0A7C1JZL7</accession>
<dbReference type="Gene3D" id="3.40.50.1820">
    <property type="entry name" value="alpha/beta hydrolase"/>
    <property type="match status" value="1"/>
</dbReference>
<reference evidence="4" key="1">
    <citation type="journal article" date="2020" name="mSystems">
        <title>Genome- and Community-Level Interaction Insights into Carbon Utilization and Element Cycling Functions of Hydrothermarchaeota in Hydrothermal Sediment.</title>
        <authorList>
            <person name="Zhou Z."/>
            <person name="Liu Y."/>
            <person name="Xu W."/>
            <person name="Pan J."/>
            <person name="Luo Z.H."/>
            <person name="Li M."/>
        </authorList>
    </citation>
    <scope>NUCLEOTIDE SEQUENCE [LARGE SCALE GENOMIC DNA]</scope>
    <source>
        <strain evidence="4">SpSt-222</strain>
    </source>
</reference>
<evidence type="ECO:0000259" key="3">
    <source>
        <dbReference type="Pfam" id="PF07859"/>
    </source>
</evidence>
<dbReference type="InterPro" id="IPR033140">
    <property type="entry name" value="Lipase_GDXG_put_SER_AS"/>
</dbReference>
<dbReference type="SUPFAM" id="SSF53474">
    <property type="entry name" value="alpha/beta-Hydrolases"/>
    <property type="match status" value="1"/>
</dbReference>
<protein>
    <submittedName>
        <fullName evidence="4">Alpha/beta hydrolase</fullName>
    </submittedName>
</protein>
<dbReference type="EMBL" id="DSJL01000011">
    <property type="protein sequence ID" value="HEF66255.1"/>
    <property type="molecule type" value="Genomic_DNA"/>
</dbReference>
<dbReference type="Pfam" id="PF07859">
    <property type="entry name" value="Abhydrolase_3"/>
    <property type="match status" value="1"/>
</dbReference>
<gene>
    <name evidence="4" type="ORF">ENP47_11770</name>
</gene>
<evidence type="ECO:0000256" key="2">
    <source>
        <dbReference type="ARBA" id="ARBA00022801"/>
    </source>
</evidence>
<name>A0A7C1JZL7_THERO</name>
<dbReference type="InterPro" id="IPR050300">
    <property type="entry name" value="GDXG_lipolytic_enzyme"/>
</dbReference>
<dbReference type="GO" id="GO:0004806">
    <property type="term" value="F:triacylglycerol lipase activity"/>
    <property type="evidence" value="ECO:0007669"/>
    <property type="project" value="TreeGrafter"/>
</dbReference>
<dbReference type="InterPro" id="IPR013094">
    <property type="entry name" value="AB_hydrolase_3"/>
</dbReference>
<proteinExistence type="inferred from homology"/>
<keyword evidence="2 4" id="KW-0378">Hydrolase</keyword>
<comment type="caution">
    <text evidence="4">The sequence shown here is derived from an EMBL/GenBank/DDBJ whole genome shotgun (WGS) entry which is preliminary data.</text>
</comment>
<dbReference type="AlphaFoldDB" id="A0A7C1JZL7"/>
<dbReference type="PROSITE" id="PS01174">
    <property type="entry name" value="LIPASE_GDXG_SER"/>
    <property type="match status" value="1"/>
</dbReference>
<evidence type="ECO:0000313" key="4">
    <source>
        <dbReference type="EMBL" id="HEF66255.1"/>
    </source>
</evidence>
<evidence type="ECO:0000256" key="1">
    <source>
        <dbReference type="ARBA" id="ARBA00010515"/>
    </source>
</evidence>